<keyword evidence="1" id="KW-0328">Glycosyltransferase</keyword>
<sequence length="378" mass="41713">MRLAHIESSMDWGGQELRIVEQTAWLNAHGHTCWIVARPGAAILAQARARDLPVLEMEIRGSMNPTTLRSLRRFIRQECIDLIDCHGNRDSTYGAYLKWFYGMPVVRSRHVTDPIGASGLKKLVWRHGNHGVIVTAGRIREMLQQDGLADPDDVYVAVAGVDEQRFNPALDGSALRERLGIPLDAKVIANVGMIRPDKGQLFFVRACQEMIAERDEVFAIHLGEATGQTQVYKQQVLAEAASEIDSGRIRFLGYQSDIENWLALADIVVVASIGTEAQTRLVAQAFLMKKNIVATTVGGLPEMIRHDETGLLCAPGDAGALRQAVTRLLDDAGLAEALRDAAYRHALAHMSFDYMMQGMLACYRQALQRAGKRQAAAT</sequence>
<evidence type="ECO:0000256" key="2">
    <source>
        <dbReference type="ARBA" id="ARBA00022679"/>
    </source>
</evidence>
<dbReference type="RefSeq" id="WP_133679435.1">
    <property type="nucleotide sequence ID" value="NZ_SNZP01000004.1"/>
</dbReference>
<evidence type="ECO:0000256" key="1">
    <source>
        <dbReference type="ARBA" id="ARBA00022676"/>
    </source>
</evidence>
<dbReference type="AlphaFoldDB" id="A0A4R7B7R4"/>
<dbReference type="OrthoDB" id="9805661at2"/>
<evidence type="ECO:0000259" key="3">
    <source>
        <dbReference type="Pfam" id="PF13439"/>
    </source>
</evidence>
<proteinExistence type="predicted"/>
<dbReference type="Gene3D" id="3.40.50.2000">
    <property type="entry name" value="Glycogen Phosphorylase B"/>
    <property type="match status" value="2"/>
</dbReference>
<dbReference type="SUPFAM" id="SSF53756">
    <property type="entry name" value="UDP-Glycosyltransferase/glycogen phosphorylase"/>
    <property type="match status" value="1"/>
</dbReference>
<accession>A0A4R7B7R4</accession>
<keyword evidence="5" id="KW-1185">Reference proteome</keyword>
<organism evidence="4 5">
    <name type="scientific">Paludibacterium purpuratum</name>
    <dbReference type="NCBI Taxonomy" id="1144873"/>
    <lineage>
        <taxon>Bacteria</taxon>
        <taxon>Pseudomonadati</taxon>
        <taxon>Pseudomonadota</taxon>
        <taxon>Betaproteobacteria</taxon>
        <taxon>Neisseriales</taxon>
        <taxon>Chromobacteriaceae</taxon>
        <taxon>Paludibacterium</taxon>
    </lineage>
</organism>
<reference evidence="4 5" key="1">
    <citation type="submission" date="2019-03" db="EMBL/GenBank/DDBJ databases">
        <title>Genomic Encyclopedia of Type Strains, Phase III (KMG-III): the genomes of soil and plant-associated and newly described type strains.</title>
        <authorList>
            <person name="Whitman W."/>
        </authorList>
    </citation>
    <scope>NUCLEOTIDE SEQUENCE [LARGE SCALE GENOMIC DNA]</scope>
    <source>
        <strain evidence="4 5">CECT 8976</strain>
    </source>
</reference>
<dbReference type="GO" id="GO:0016757">
    <property type="term" value="F:glycosyltransferase activity"/>
    <property type="evidence" value="ECO:0007669"/>
    <property type="project" value="UniProtKB-KW"/>
</dbReference>
<dbReference type="PANTHER" id="PTHR12526">
    <property type="entry name" value="GLYCOSYLTRANSFERASE"/>
    <property type="match status" value="1"/>
</dbReference>
<dbReference type="InterPro" id="IPR028098">
    <property type="entry name" value="Glyco_trans_4-like_N"/>
</dbReference>
<comment type="caution">
    <text evidence="4">The sequence shown here is derived from an EMBL/GenBank/DDBJ whole genome shotgun (WGS) entry which is preliminary data.</text>
</comment>
<feature type="domain" description="Glycosyltransferase subfamily 4-like N-terminal" evidence="3">
    <location>
        <begin position="12"/>
        <end position="165"/>
    </location>
</feature>
<evidence type="ECO:0000313" key="4">
    <source>
        <dbReference type="EMBL" id="TDR80768.1"/>
    </source>
</evidence>
<dbReference type="Pfam" id="PF13439">
    <property type="entry name" value="Glyco_transf_4"/>
    <property type="match status" value="1"/>
</dbReference>
<dbReference type="Pfam" id="PF13692">
    <property type="entry name" value="Glyco_trans_1_4"/>
    <property type="match status" value="1"/>
</dbReference>
<dbReference type="PANTHER" id="PTHR12526:SF510">
    <property type="entry name" value="D-INOSITOL 3-PHOSPHATE GLYCOSYLTRANSFERASE"/>
    <property type="match status" value="1"/>
</dbReference>
<dbReference type="CDD" id="cd03801">
    <property type="entry name" value="GT4_PimA-like"/>
    <property type="match status" value="1"/>
</dbReference>
<dbReference type="EMBL" id="SNZP01000004">
    <property type="protein sequence ID" value="TDR80768.1"/>
    <property type="molecule type" value="Genomic_DNA"/>
</dbReference>
<evidence type="ECO:0000313" key="5">
    <source>
        <dbReference type="Proteomes" id="UP000295611"/>
    </source>
</evidence>
<gene>
    <name evidence="4" type="ORF">DFP86_104268</name>
</gene>
<dbReference type="Proteomes" id="UP000295611">
    <property type="component" value="Unassembled WGS sequence"/>
</dbReference>
<protein>
    <submittedName>
        <fullName evidence="4">Glycosyltransferase involved in cell wall biosynthesis</fullName>
    </submittedName>
</protein>
<name>A0A4R7B7R4_9NEIS</name>
<keyword evidence="2 4" id="KW-0808">Transferase</keyword>